<dbReference type="PANTHER" id="PTHR13170">
    <property type="entry name" value="O-GLCNACASE"/>
    <property type="match status" value="1"/>
</dbReference>
<organism evidence="2 3">
    <name type="scientific">Actinotalea lenta</name>
    <dbReference type="NCBI Taxonomy" id="3064654"/>
    <lineage>
        <taxon>Bacteria</taxon>
        <taxon>Bacillati</taxon>
        <taxon>Actinomycetota</taxon>
        <taxon>Actinomycetes</taxon>
        <taxon>Micrococcales</taxon>
        <taxon>Cellulomonadaceae</taxon>
        <taxon>Actinotalea</taxon>
    </lineage>
</organism>
<evidence type="ECO:0000313" key="2">
    <source>
        <dbReference type="EMBL" id="MDO8108454.1"/>
    </source>
</evidence>
<dbReference type="InterPro" id="IPR051822">
    <property type="entry name" value="Glycosyl_Hydrolase_84"/>
</dbReference>
<dbReference type="RefSeq" id="WP_304602154.1">
    <property type="nucleotide sequence ID" value="NZ_JAUQYO010000001.1"/>
</dbReference>
<dbReference type="EMBL" id="JAUQYP010000002">
    <property type="protein sequence ID" value="MDO8108454.1"/>
    <property type="molecule type" value="Genomic_DNA"/>
</dbReference>
<gene>
    <name evidence="2" type="ORF">Q6348_14750</name>
</gene>
<name>A0ABT9DC46_9CELL</name>
<evidence type="ECO:0000313" key="3">
    <source>
        <dbReference type="Proteomes" id="UP001232536"/>
    </source>
</evidence>
<dbReference type="PROSITE" id="PS51186">
    <property type="entry name" value="GNAT"/>
    <property type="match status" value="1"/>
</dbReference>
<dbReference type="InterPro" id="IPR016181">
    <property type="entry name" value="Acyl_CoA_acyltransferase"/>
</dbReference>
<dbReference type="SUPFAM" id="SSF55729">
    <property type="entry name" value="Acyl-CoA N-acyltransferases (Nat)"/>
    <property type="match status" value="1"/>
</dbReference>
<accession>A0ABT9DC46</accession>
<dbReference type="CDD" id="cd04301">
    <property type="entry name" value="NAT_SF"/>
    <property type="match status" value="1"/>
</dbReference>
<protein>
    <submittedName>
        <fullName evidence="2">GNAT family N-acetyltransferase</fullName>
    </submittedName>
</protein>
<dbReference type="Gene3D" id="3.40.630.30">
    <property type="match status" value="1"/>
</dbReference>
<evidence type="ECO:0000259" key="1">
    <source>
        <dbReference type="PROSITE" id="PS51186"/>
    </source>
</evidence>
<comment type="caution">
    <text evidence="2">The sequence shown here is derived from an EMBL/GenBank/DDBJ whole genome shotgun (WGS) entry which is preliminary data.</text>
</comment>
<dbReference type="Proteomes" id="UP001232536">
    <property type="component" value="Unassembled WGS sequence"/>
</dbReference>
<dbReference type="PANTHER" id="PTHR13170:SF16">
    <property type="entry name" value="PROTEIN O-GLCNACASE"/>
    <property type="match status" value="1"/>
</dbReference>
<proteinExistence type="predicted"/>
<dbReference type="InterPro" id="IPR000182">
    <property type="entry name" value="GNAT_dom"/>
</dbReference>
<dbReference type="Pfam" id="PF00583">
    <property type="entry name" value="Acetyltransf_1"/>
    <property type="match status" value="1"/>
</dbReference>
<sequence>MPGAGQGTIRAARRPDAAALADICLRTADSGRDATGLLTDDGLWADLFALPYLVLDPGLAFVLDVAGSVQGYVVGTADSAAFAAAVRRDWLPRVGGRYPPGPRPTALEEGLVRALHEPERDLLPELAPYPAHLHIDLLPAVQGHGWGRRLMSTLFAAARDRGAPGVHLGIAPDNERALAFYRHLGMQELRLAQGVFLVAPSDLL</sequence>
<keyword evidence="3" id="KW-1185">Reference proteome</keyword>
<reference evidence="2 3" key="1">
    <citation type="submission" date="2023-07" db="EMBL/GenBank/DDBJ databases">
        <title>Description of novel actinomycetes strains, isolated from tidal flat sediment.</title>
        <authorList>
            <person name="Lu C."/>
        </authorList>
    </citation>
    <scope>NUCLEOTIDE SEQUENCE [LARGE SCALE GENOMIC DNA]</scope>
    <source>
        <strain evidence="2 3">SYSU T00b441</strain>
    </source>
</reference>
<feature type="domain" description="N-acetyltransferase" evidence="1">
    <location>
        <begin position="7"/>
        <end position="204"/>
    </location>
</feature>